<keyword evidence="10" id="KW-1133">Transmembrane helix</keyword>
<feature type="transmembrane region" description="Helical" evidence="10">
    <location>
        <begin position="1943"/>
        <end position="1966"/>
    </location>
</feature>
<dbReference type="PROSITE" id="PS50011">
    <property type="entry name" value="PROTEIN_KINASE_DOM"/>
    <property type="match status" value="2"/>
</dbReference>
<evidence type="ECO:0000313" key="12">
    <source>
        <dbReference type="EMBL" id="RXN10281.1"/>
    </source>
</evidence>
<proteinExistence type="inferred from homology"/>
<protein>
    <recommendedName>
        <fullName evidence="7">Cingulin</fullName>
    </recommendedName>
</protein>
<feature type="compositionally biased region" description="Basic and acidic residues" evidence="9">
    <location>
        <begin position="153"/>
        <end position="172"/>
    </location>
</feature>
<feature type="region of interest" description="Disordered" evidence="9">
    <location>
        <begin position="754"/>
        <end position="872"/>
    </location>
</feature>
<feature type="region of interest" description="Disordered" evidence="9">
    <location>
        <begin position="1057"/>
        <end position="1076"/>
    </location>
</feature>
<evidence type="ECO:0000256" key="1">
    <source>
        <dbReference type="ARBA" id="ARBA00004435"/>
    </source>
</evidence>
<keyword evidence="13" id="KW-1185">Reference proteome</keyword>
<evidence type="ECO:0000313" key="13">
    <source>
        <dbReference type="Proteomes" id="UP000290572"/>
    </source>
</evidence>
<dbReference type="SUPFAM" id="SSF90257">
    <property type="entry name" value="Myosin rod fragments"/>
    <property type="match status" value="1"/>
</dbReference>
<evidence type="ECO:0000256" key="4">
    <source>
        <dbReference type="ARBA" id="ARBA00022840"/>
    </source>
</evidence>
<feature type="compositionally biased region" description="Polar residues" evidence="9">
    <location>
        <begin position="226"/>
        <end position="250"/>
    </location>
</feature>
<name>A0A498LQB3_LABRO</name>
<dbReference type="InterPro" id="IPR011009">
    <property type="entry name" value="Kinase-like_dom_sf"/>
</dbReference>
<feature type="transmembrane region" description="Helical" evidence="10">
    <location>
        <begin position="2032"/>
        <end position="2055"/>
    </location>
</feature>
<feature type="compositionally biased region" description="Polar residues" evidence="9">
    <location>
        <begin position="291"/>
        <end position="305"/>
    </location>
</feature>
<feature type="transmembrane region" description="Helical" evidence="10">
    <location>
        <begin position="1873"/>
        <end position="1895"/>
    </location>
</feature>
<dbReference type="GO" id="GO:0008017">
    <property type="term" value="F:microtubule binding"/>
    <property type="evidence" value="ECO:0007669"/>
    <property type="project" value="TreeGrafter"/>
</dbReference>
<dbReference type="GO" id="GO:0005524">
    <property type="term" value="F:ATP binding"/>
    <property type="evidence" value="ECO:0007669"/>
    <property type="project" value="UniProtKB-UniRule"/>
</dbReference>
<evidence type="ECO:0000256" key="3">
    <source>
        <dbReference type="ARBA" id="ARBA00022741"/>
    </source>
</evidence>
<dbReference type="InterPro" id="IPR008271">
    <property type="entry name" value="Ser/Thr_kinase_AS"/>
</dbReference>
<evidence type="ECO:0000256" key="8">
    <source>
        <dbReference type="PROSITE-ProRule" id="PRU10141"/>
    </source>
</evidence>
<evidence type="ECO:0000256" key="9">
    <source>
        <dbReference type="SAM" id="MobiDB-lite"/>
    </source>
</evidence>
<dbReference type="GO" id="GO:0005923">
    <property type="term" value="C:bicellular tight junction"/>
    <property type="evidence" value="ECO:0007669"/>
    <property type="project" value="TreeGrafter"/>
</dbReference>
<dbReference type="SUPFAM" id="SSF56112">
    <property type="entry name" value="Protein kinase-like (PK-like)"/>
    <property type="match status" value="2"/>
</dbReference>
<feature type="compositionally biased region" description="Polar residues" evidence="9">
    <location>
        <begin position="352"/>
        <end position="362"/>
    </location>
</feature>
<dbReference type="Proteomes" id="UP000290572">
    <property type="component" value="Unassembled WGS sequence"/>
</dbReference>
<feature type="compositionally biased region" description="Polar residues" evidence="9">
    <location>
        <begin position="567"/>
        <end position="577"/>
    </location>
</feature>
<evidence type="ECO:0000256" key="2">
    <source>
        <dbReference type="ARBA" id="ARBA00022427"/>
    </source>
</evidence>
<dbReference type="PROSITE" id="PS00107">
    <property type="entry name" value="PROTEIN_KINASE_ATP"/>
    <property type="match status" value="1"/>
</dbReference>
<keyword evidence="3 8" id="KW-0547">Nucleotide-binding</keyword>
<feature type="region of interest" description="Disordered" evidence="9">
    <location>
        <begin position="903"/>
        <end position="929"/>
    </location>
</feature>
<dbReference type="Pfam" id="PF01576">
    <property type="entry name" value="Myosin_tail_1"/>
    <property type="match status" value="2"/>
</dbReference>
<feature type="compositionally biased region" description="Polar residues" evidence="9">
    <location>
        <begin position="1062"/>
        <end position="1076"/>
    </location>
</feature>
<gene>
    <name evidence="12" type="ORF">ROHU_030859</name>
</gene>
<sequence length="2363" mass="266937">MVSCVPPTTPRSANEIILTRKVGGAYGIGLKVLMKENHRRMSRNPPVDHGVQIRFINDLQDTGGGVGGQPRREAPRKPLPRYGVAVRVQGIGGQPYVVLKEGEKGDSYGVQLRTQPPAYGSLPRRRDDGVIQGPYFSSGDNTPLRRAQSHGSLLDRENSSEDFSDDLRRPLGDGRSGSYGNLDGGIGVGAERERHREKMERNQWGGSHQTGLNGTLGRGRGGGSHYPSSESVEISSYNQHTHSQSAPNSIRQMPTHRLAERYDGSSAAQAGNTGANTRGRYPIPSADDRPTSTTSLPAASFIPNTYSSPRSSSPASAYSSLGRGSGSVAKVTAVSSSSQIDGHVTPDLLMDQGQSSGSEFSTEDQIQQIIYDILRHGSTEGDAAIKHRVRVICNKIQGLKVNRSDDSLKEELEQCLDENVQLQEQLGRKTTELHQTHSELTQLRMDRENAESHVRELEDQLAGLQEELRRETDNKAQADTMHMELMAVRGELAEAAALCQKQEDVLRQRERELTALKGALKDEVSSHDKEIEALREQYSQDMERLRASMEQVSQSQATIEAERHRVNSSVRSLQQQLEESRDEGNHWREQFQSSREELRNTKQDGQRVQPKAELLQARMEKEEYEEELKDLQEKISTMKQQMPDPKQTQTVSQELERCRADLQKSQANMDKLKTDLDKKTMEIVLLKKSKQELEAEQKYEIDRLKDQSRRDKEELTKVHERAKQLAEPSLVEALRKELSDMQEEVDRLRSQLHSTEEELQAKTDKLSSAQTQANNLAHEHKELEETNTRMKERITRLESQLQERMSQSIEAEQEQQEETRKLRQQLEESRRENSRLGLERDELARNLEEKEKDREAVRKENTQLEDQKRQQERALDKLNKEMERLSAASREEVRLLQSQLDEQRDKWKKEQQDSHKNAKEKLSELERAQSTIHSLQEELARQKKELFSSYEERDNAILDKELLTNRLKHLESEMETQRSTQNDRSREIRSLEDKIKHLELELDEEKNNGEMLTERITRSRDQIEQLRAELMNERSSKQDLELDKNALERQIKDYKSRVTEMEGQSRSSTGVSQLESKIQDLEERLRAEEREKNSVVSSQRRLERKLKELNITLDEERHQHTEQRDQLTLRVKALKRQVDEGEAEAERLEGLRRKAIRDMEEMQEQKEALQSKVTALENELKPRPKIDNQIEVNHQTSVNYSDNSEVITDAPAPGDNMVGQSEDNSDESEAVTNETVTTNVTVVVMITIVSLSVLISLTVYVILKYLKKRRPKTDNQIELNYQTPVYYSEVSGSPADSTVGQTDKSAAVTVNLTVVMMITIVSLRVFMLLTVCVILCFKKRSSRINSQRFDEPLYSSIEPAGTMTTYAPTPADCTVCQTEDYNTDKSETVTTETVTTNVTIVVMTIIVSLCVLISLTVCVILYLKKPRPRIDNQIESNYQSPVYYSEVSGVPLPKEIVLTILANKGRRVPEIIRLLDWTDHPDHFVMILECPSPCENVVEFMRRHGGSLDEGTARQIMWQATNAAHMCCLRGVLHRDVKLENLLINRETSEVKLIDFGCGDILRMSPYRSYHGTAAYSPPEYYSRGEYCGWPATVWSLGIVMFAMLCGHFPSDFDLHLLQYKCWSKPGLSKECCDLLSALLHEKPIWRIGLGQIRSHNWFLVENFRSAKNDLQVPPVVSIEEDSAGLAVSSGFFKVFKRVITDAPTPADSTVFQTEDYSTDESETVTTETVTVNLTVVVMITIVSLCVLISLTVLYFKQPRPEFDNQIESNCQTIIYYSKVSGGPADSTVGQTDKSAAVTVNLTVLMIITIVSLRVFMLLTVCVILCFKKRSSRINSQMITDAPTPADSTVFQTEDYSTDESETVTTETVTVNLTVVVMITIVSLCVLISLTVLYFKQPRPEFDNQIESNCQTIVYYSKVSGGPADSTVGQTDKSAAVTVNLTVVMMITIVSLRVFMLLTVCVILCFKKRRSRINSQRFDEPLYSSIEPAGTMTTLITDAPTPADCTVSQTEDYSTDESETVTTETVTTNVTIVVMTTIVSLCVLISLTVCVILYLKKLRPGIDNQIESNYQSPVYYSEVSGDYIFSRYSVGDQLGKGGFGVVYEGRRLEDDLKVALKYVTKTKDLECIDIPNHPVPLPKEIALTILANKGRRVPEIIRLLDWTDHPDHFVMILECPSPCENVVEFMRRHGGSLDEGTARQIMWQATNAAHMCCLRGVLHRDVKLENLLINRETSEVKLIDFGCGDILRMSPYRSYHGTAAYSPPEYYSRGEYCGWPATVWSLGIAMFAMLCGHFPSDFDLHLLQYKRRSKPGLSKGRLVRPVQLASLMQLCVLRAAAGDASIPPLAFASCGASKPCVASCALA</sequence>
<feature type="compositionally biased region" description="Polar residues" evidence="9">
    <location>
        <begin position="766"/>
        <end position="775"/>
    </location>
</feature>
<feature type="compositionally biased region" description="Basic and acidic residues" evidence="9">
    <location>
        <begin position="754"/>
        <end position="765"/>
    </location>
</feature>
<evidence type="ECO:0000256" key="5">
    <source>
        <dbReference type="ARBA" id="ARBA00023054"/>
    </source>
</evidence>
<evidence type="ECO:0000256" key="10">
    <source>
        <dbReference type="SAM" id="Phobius"/>
    </source>
</evidence>
<keyword evidence="2" id="KW-0796">Tight junction</keyword>
<dbReference type="GO" id="GO:0000226">
    <property type="term" value="P:microtubule cytoskeleton organization"/>
    <property type="evidence" value="ECO:0007669"/>
    <property type="project" value="TreeGrafter"/>
</dbReference>
<feature type="compositionally biased region" description="Polar residues" evidence="9">
    <location>
        <begin position="266"/>
        <end position="276"/>
    </location>
</feature>
<feature type="region of interest" description="Disordered" evidence="9">
    <location>
        <begin position="1211"/>
        <end position="1232"/>
    </location>
</feature>
<dbReference type="SMART" id="SM00220">
    <property type="entry name" value="S_TKc"/>
    <property type="match status" value="2"/>
</dbReference>
<keyword evidence="10" id="KW-0472">Membrane</keyword>
<feature type="compositionally biased region" description="Basic and acidic residues" evidence="9">
    <location>
        <begin position="817"/>
        <end position="872"/>
    </location>
</feature>
<dbReference type="PANTHER" id="PTHR46349">
    <property type="entry name" value="CINGULIN-LIKE PROTEIN 1-RELATED"/>
    <property type="match status" value="1"/>
</dbReference>
<feature type="region of interest" description="Disordered" evidence="9">
    <location>
        <begin position="108"/>
        <end position="250"/>
    </location>
</feature>
<feature type="compositionally biased region" description="Polar residues" evidence="9">
    <location>
        <begin position="797"/>
        <end position="809"/>
    </location>
</feature>
<feature type="compositionally biased region" description="Basic and acidic residues" evidence="9">
    <location>
        <begin position="903"/>
        <end position="927"/>
    </location>
</feature>
<feature type="compositionally biased region" description="Gly residues" evidence="9">
    <location>
        <begin position="174"/>
        <end position="188"/>
    </location>
</feature>
<dbReference type="PANTHER" id="PTHR46349:SF4">
    <property type="entry name" value="CINGULIN"/>
    <property type="match status" value="1"/>
</dbReference>
<dbReference type="STRING" id="84645.A0A498LQB3"/>
<dbReference type="Gene3D" id="1.10.287.1490">
    <property type="match status" value="1"/>
</dbReference>
<feature type="compositionally biased region" description="Low complexity" evidence="9">
    <location>
        <begin position="306"/>
        <end position="324"/>
    </location>
</feature>
<dbReference type="FunFam" id="3.30.200.20:FF:000246">
    <property type="entry name" value="Pim proto-oncogene, serine/threonine kinase,-related 152"/>
    <property type="match status" value="1"/>
</dbReference>
<keyword evidence="4 8" id="KW-0067">ATP-binding</keyword>
<keyword evidence="5" id="KW-0175">Coiled coil</keyword>
<dbReference type="FunFam" id="1.10.510.10:FF:000392">
    <property type="entry name" value="Pim proto-oncogene, serine/threonine kinase,-related 152"/>
    <property type="match status" value="1"/>
</dbReference>
<dbReference type="InterPro" id="IPR000719">
    <property type="entry name" value="Prot_kinase_dom"/>
</dbReference>
<feature type="transmembrane region" description="Helical" evidence="10">
    <location>
        <begin position="1400"/>
        <end position="1423"/>
    </location>
</feature>
<organism evidence="12 13">
    <name type="scientific">Labeo rohita</name>
    <name type="common">Indian major carp</name>
    <name type="synonym">Cyprinus rohita</name>
    <dbReference type="NCBI Taxonomy" id="84645"/>
    <lineage>
        <taxon>Eukaryota</taxon>
        <taxon>Metazoa</taxon>
        <taxon>Chordata</taxon>
        <taxon>Craniata</taxon>
        <taxon>Vertebrata</taxon>
        <taxon>Euteleostomi</taxon>
        <taxon>Actinopterygii</taxon>
        <taxon>Neopterygii</taxon>
        <taxon>Teleostei</taxon>
        <taxon>Ostariophysi</taxon>
        <taxon>Cypriniformes</taxon>
        <taxon>Cyprinidae</taxon>
        <taxon>Labeoninae</taxon>
        <taxon>Labeonini</taxon>
        <taxon>Labeo</taxon>
    </lineage>
</organism>
<dbReference type="InterPro" id="IPR017441">
    <property type="entry name" value="Protein_kinase_ATP_BS"/>
</dbReference>
<feature type="transmembrane region" description="Helical" evidence="10">
    <location>
        <begin position="1314"/>
        <end position="1337"/>
    </location>
</feature>
<reference evidence="12 13" key="1">
    <citation type="submission" date="2018-03" db="EMBL/GenBank/DDBJ databases">
        <title>Draft genome sequence of Rohu Carp (Labeo rohita).</title>
        <authorList>
            <person name="Das P."/>
            <person name="Kushwaha B."/>
            <person name="Joshi C.G."/>
            <person name="Kumar D."/>
            <person name="Nagpure N.S."/>
            <person name="Sahoo L."/>
            <person name="Das S.P."/>
            <person name="Bit A."/>
            <person name="Patnaik S."/>
            <person name="Meher P.K."/>
            <person name="Jayasankar P."/>
            <person name="Koringa P.G."/>
            <person name="Patel N.V."/>
            <person name="Hinsu A.T."/>
            <person name="Kumar R."/>
            <person name="Pandey M."/>
            <person name="Agarwal S."/>
            <person name="Srivastava S."/>
            <person name="Singh M."/>
            <person name="Iquebal M.A."/>
            <person name="Jaiswal S."/>
            <person name="Angadi U.B."/>
            <person name="Kumar N."/>
            <person name="Raza M."/>
            <person name="Shah T.M."/>
            <person name="Rai A."/>
            <person name="Jena J.K."/>
        </authorList>
    </citation>
    <scope>NUCLEOTIDE SEQUENCE [LARGE SCALE GENOMIC DNA]</scope>
    <source>
        <strain evidence="12">DASCIFA01</strain>
        <tissue evidence="12">Testis</tissue>
    </source>
</reference>
<feature type="domain" description="Protein kinase" evidence="11">
    <location>
        <begin position="1354"/>
        <end position="1659"/>
    </location>
</feature>
<feature type="transmembrane region" description="Helical" evidence="10">
    <location>
        <begin position="1734"/>
        <end position="1756"/>
    </location>
</feature>
<feature type="binding site" evidence="8">
    <location>
        <position position="2117"/>
    </location>
    <ligand>
        <name>ATP</name>
        <dbReference type="ChEBI" id="CHEBI:30616"/>
    </ligand>
</feature>
<dbReference type="Pfam" id="PF00069">
    <property type="entry name" value="Pkinase"/>
    <property type="match status" value="2"/>
</dbReference>
<dbReference type="GO" id="GO:0016459">
    <property type="term" value="C:myosin complex"/>
    <property type="evidence" value="ECO:0007669"/>
    <property type="project" value="InterPro"/>
</dbReference>
<dbReference type="InterPro" id="IPR002928">
    <property type="entry name" value="Myosin_tail"/>
</dbReference>
<comment type="subcellular location">
    <subcellularLocation>
        <location evidence="1">Cell junction</location>
        <location evidence="1">Tight junction</location>
    </subcellularLocation>
</comment>
<evidence type="ECO:0000256" key="7">
    <source>
        <dbReference type="ARBA" id="ARBA00044075"/>
    </source>
</evidence>
<keyword evidence="2" id="KW-0965">Cell junction</keyword>
<feature type="compositionally biased region" description="Basic and acidic residues" evidence="9">
    <location>
        <begin position="777"/>
        <end position="796"/>
    </location>
</feature>
<dbReference type="Gene3D" id="1.10.510.10">
    <property type="entry name" value="Transferase(Phosphotransferase) domain 1"/>
    <property type="match status" value="2"/>
</dbReference>
<accession>A0A498LQB3</accession>
<keyword evidence="10" id="KW-0812">Transmembrane</keyword>
<feature type="compositionally biased region" description="Basic and acidic residues" evidence="9">
    <location>
        <begin position="190"/>
        <end position="201"/>
    </location>
</feature>
<comment type="caution">
    <text evidence="12">The sequence shown here is derived from an EMBL/GenBank/DDBJ whole genome shotgun (WGS) entry which is preliminary data.</text>
</comment>
<evidence type="ECO:0000256" key="6">
    <source>
        <dbReference type="ARBA" id="ARBA00038467"/>
    </source>
</evidence>
<feature type="transmembrane region" description="Helical" evidence="10">
    <location>
        <begin position="1242"/>
        <end position="1263"/>
    </location>
</feature>
<evidence type="ECO:0000259" key="11">
    <source>
        <dbReference type="PROSITE" id="PS50011"/>
    </source>
</evidence>
<feature type="region of interest" description="Disordered" evidence="9">
    <location>
        <begin position="263"/>
        <end position="324"/>
    </location>
</feature>
<feature type="region of interest" description="Disordered" evidence="9">
    <location>
        <begin position="337"/>
        <end position="362"/>
    </location>
</feature>
<dbReference type="EMBL" id="QBIY01013213">
    <property type="protein sequence ID" value="RXN10281.1"/>
    <property type="molecule type" value="Genomic_DNA"/>
</dbReference>
<feature type="transmembrane region" description="Helical" evidence="10">
    <location>
        <begin position="1804"/>
        <end position="1827"/>
    </location>
</feature>
<feature type="compositionally biased region" description="Gly residues" evidence="9">
    <location>
        <begin position="214"/>
        <end position="224"/>
    </location>
</feature>
<feature type="domain" description="Protein kinase" evidence="11">
    <location>
        <begin position="2088"/>
        <end position="2363"/>
    </location>
</feature>
<dbReference type="PROSITE" id="PS00108">
    <property type="entry name" value="PROTEIN_KINASE_ST"/>
    <property type="match status" value="2"/>
</dbReference>
<comment type="similarity">
    <text evidence="6">Belongs to the cingulin family.</text>
</comment>
<feature type="compositionally biased region" description="Basic and acidic residues" evidence="9">
    <location>
        <begin position="578"/>
        <end position="605"/>
    </location>
</feature>
<dbReference type="GO" id="GO:0004672">
    <property type="term" value="F:protein kinase activity"/>
    <property type="evidence" value="ECO:0007669"/>
    <property type="project" value="InterPro"/>
</dbReference>
<feature type="region of interest" description="Disordered" evidence="9">
    <location>
        <begin position="556"/>
        <end position="610"/>
    </location>
</feature>
<dbReference type="Gene3D" id="3.30.200.20">
    <property type="entry name" value="Phosphorylase Kinase, domain 1"/>
    <property type="match status" value="2"/>
</dbReference>